<dbReference type="InterPro" id="IPR008927">
    <property type="entry name" value="6-PGluconate_DH-like_C_sf"/>
</dbReference>
<dbReference type="UniPathway" id="UPA00049">
    <property type="reaction ID" value="UER00060"/>
</dbReference>
<evidence type="ECO:0000256" key="3">
    <source>
        <dbReference type="ARBA" id="ARBA00010318"/>
    </source>
</evidence>
<evidence type="ECO:0000256" key="6">
    <source>
        <dbReference type="ARBA" id="ARBA00023304"/>
    </source>
</evidence>
<evidence type="ECO:0000259" key="8">
    <source>
        <dbReference type="PROSITE" id="PS51850"/>
    </source>
</evidence>
<reference evidence="11" key="1">
    <citation type="journal article" date="2020" name="mSystems">
        <title>Genome- and Community-Level Interaction Insights into Carbon Utilization and Element Cycling Functions of Hydrothermarchaeota in Hydrothermal Sediment.</title>
        <authorList>
            <person name="Zhou Z."/>
            <person name="Liu Y."/>
            <person name="Xu W."/>
            <person name="Pan J."/>
            <person name="Luo Z.H."/>
            <person name="Li M."/>
        </authorList>
    </citation>
    <scope>NUCLEOTIDE SEQUENCE [LARGE SCALE GENOMIC DNA]</scope>
    <source>
        <strain evidence="10">SpSt-618</strain>
        <strain evidence="11">SpSt-657</strain>
    </source>
</reference>
<dbReference type="GO" id="GO:0016853">
    <property type="term" value="F:isomerase activity"/>
    <property type="evidence" value="ECO:0007669"/>
    <property type="project" value="UniProtKB-KW"/>
</dbReference>
<evidence type="ECO:0000256" key="7">
    <source>
        <dbReference type="PROSITE-ProRule" id="PRU01198"/>
    </source>
</evidence>
<organism evidence="11">
    <name type="scientific">Ignisphaera aggregans</name>
    <dbReference type="NCBI Taxonomy" id="334771"/>
    <lineage>
        <taxon>Archaea</taxon>
        <taxon>Thermoproteota</taxon>
        <taxon>Thermoprotei</taxon>
        <taxon>Desulfurococcales</taxon>
        <taxon>Desulfurococcaceae</taxon>
        <taxon>Ignisphaera</taxon>
    </lineage>
</organism>
<evidence type="ECO:0000259" key="9">
    <source>
        <dbReference type="PROSITE" id="PS51851"/>
    </source>
</evidence>
<dbReference type="Gene3D" id="3.40.50.720">
    <property type="entry name" value="NAD(P)-binding Rossmann-like Domain"/>
    <property type="match status" value="1"/>
</dbReference>
<dbReference type="AlphaFoldDB" id="A0A7J3JNT8"/>
<feature type="binding site" evidence="7">
    <location>
        <position position="201"/>
    </location>
    <ligand>
        <name>Mg(2+)</name>
        <dbReference type="ChEBI" id="CHEBI:18420"/>
        <label>1</label>
    </ligand>
</feature>
<dbReference type="UniPathway" id="UPA00047">
    <property type="reaction ID" value="UER00056"/>
</dbReference>
<dbReference type="EMBL" id="DTAI01000075">
    <property type="protein sequence ID" value="HGN36405.1"/>
    <property type="molecule type" value="Genomic_DNA"/>
</dbReference>
<dbReference type="InterPro" id="IPR036291">
    <property type="entry name" value="NAD(P)-bd_dom_sf"/>
</dbReference>
<keyword evidence="5 7" id="KW-0560">Oxidoreductase</keyword>
<dbReference type="Pfam" id="PF01450">
    <property type="entry name" value="KARI_C"/>
    <property type="match status" value="1"/>
</dbReference>
<dbReference type="InterPro" id="IPR013116">
    <property type="entry name" value="KARI_N"/>
</dbReference>
<comment type="similarity">
    <text evidence="3 7">Belongs to the ketol-acid reductoisomerase family.</text>
</comment>
<comment type="pathway">
    <text evidence="1">Amino-acid biosynthesis; L-valine biosynthesis; L-valine from pyruvate: step 2/4.</text>
</comment>
<feature type="binding site" evidence="7">
    <location>
        <position position="197"/>
    </location>
    <ligand>
        <name>Mg(2+)</name>
        <dbReference type="ChEBI" id="CHEBI:18420"/>
        <label>1</label>
    </ligand>
</feature>
<keyword evidence="4 7" id="KW-0028">Amino-acid biosynthesis</keyword>
<evidence type="ECO:0000256" key="4">
    <source>
        <dbReference type="ARBA" id="ARBA00022605"/>
    </source>
</evidence>
<dbReference type="InterPro" id="IPR013023">
    <property type="entry name" value="KARI"/>
</dbReference>
<keyword evidence="11" id="KW-0413">Isomerase</keyword>
<dbReference type="GO" id="GO:0009099">
    <property type="term" value="P:L-valine biosynthetic process"/>
    <property type="evidence" value="ECO:0007669"/>
    <property type="project" value="UniProtKB-UniRule"/>
</dbReference>
<dbReference type="PROSITE" id="PS51851">
    <property type="entry name" value="KARI_C"/>
    <property type="match status" value="1"/>
</dbReference>
<dbReference type="EMBL" id="DTBZ01000038">
    <property type="protein sequence ID" value="HGQ17641.1"/>
    <property type="molecule type" value="Genomic_DNA"/>
</dbReference>
<dbReference type="PROSITE" id="PS51850">
    <property type="entry name" value="KARI_N"/>
    <property type="match status" value="1"/>
</dbReference>
<sequence length="339" mass="37615">MAISVAELYFDGDLNLIKDRTFAIIGFGNQGRAWATILRDSGVHVIVGNIRDAAFDAAIQAGFETYSIEEATKRADIIAVLLPDEIAPKVFYERIEPYARDKSFYLLVFASGYNVAYGFIEPPSNTDTIMVAPRMIGAGILDLHKQGRGYPVLLGVARDASGRAWEYAKAIAKGIGAIGRPGGVAVKSSFDEETLVDLLTEQTWSPLLIAAFMAYFEVVTEEFGVSPEAAILELYASGELAEVAKHMSELGLFEQLKLHSRTSQYGHLTRLQRYLTEDLREKIRLAAREILSGEFAKEFTLEQMLGYPVLKKVHRHLLESKLAKVEKELYSKLGRSKEG</sequence>
<accession>A0A7J3JNT8</accession>
<feature type="domain" description="KARI N-terminal Rossmann" evidence="8">
    <location>
        <begin position="1"/>
        <end position="186"/>
    </location>
</feature>
<keyword evidence="6 7" id="KW-0100">Branched-chain amino acid biosynthesis</keyword>
<gene>
    <name evidence="10" type="ORF">ENT87_02500</name>
    <name evidence="11" type="ORF">ENU30_01475</name>
</gene>
<feature type="domain" description="KARI C-terminal knotted" evidence="9">
    <location>
        <begin position="189"/>
        <end position="336"/>
    </location>
</feature>
<evidence type="ECO:0000256" key="5">
    <source>
        <dbReference type="ARBA" id="ARBA00023002"/>
    </source>
</evidence>
<protein>
    <submittedName>
        <fullName evidence="11">Ketol-acid reductoisomerase</fullName>
    </submittedName>
</protein>
<proteinExistence type="inferred from homology"/>
<evidence type="ECO:0000256" key="2">
    <source>
        <dbReference type="ARBA" id="ARBA00004885"/>
    </source>
</evidence>
<dbReference type="InterPro" id="IPR000506">
    <property type="entry name" value="KARI_C"/>
</dbReference>
<dbReference type="GO" id="GO:0004455">
    <property type="term" value="F:ketol-acid reductoisomerase activity"/>
    <property type="evidence" value="ECO:0007669"/>
    <property type="project" value="UniProtKB-UniRule"/>
</dbReference>
<keyword evidence="7" id="KW-0460">Magnesium</keyword>
<dbReference type="SUPFAM" id="SSF51735">
    <property type="entry name" value="NAD(P)-binding Rossmann-fold domains"/>
    <property type="match status" value="1"/>
</dbReference>
<comment type="caution">
    <text evidence="11">The sequence shown here is derived from an EMBL/GenBank/DDBJ whole genome shotgun (WGS) entry which is preliminary data.</text>
</comment>
<name>A0A7J3JNT8_9CREN</name>
<dbReference type="GO" id="GO:0046872">
    <property type="term" value="F:metal ion binding"/>
    <property type="evidence" value="ECO:0007669"/>
    <property type="project" value="UniProtKB-UniRule"/>
</dbReference>
<feature type="binding site" evidence="7">
    <location>
        <position position="197"/>
    </location>
    <ligand>
        <name>Mg(2+)</name>
        <dbReference type="ChEBI" id="CHEBI:18420"/>
        <label>2</label>
    </ligand>
</feature>
<dbReference type="Pfam" id="PF07991">
    <property type="entry name" value="KARI_N"/>
    <property type="match status" value="1"/>
</dbReference>
<keyword evidence="7" id="KW-0479">Metal-binding</keyword>
<dbReference type="PANTHER" id="PTHR21371:SF1">
    <property type="entry name" value="KETOL-ACID REDUCTOISOMERASE, MITOCHONDRIAL"/>
    <property type="match status" value="1"/>
</dbReference>
<evidence type="ECO:0000256" key="1">
    <source>
        <dbReference type="ARBA" id="ARBA00004864"/>
    </source>
</evidence>
<comment type="caution">
    <text evidence="7">Lacks conserved residue(s) required for the propagation of feature annotation.</text>
</comment>
<dbReference type="GO" id="GO:0009097">
    <property type="term" value="P:isoleucine biosynthetic process"/>
    <property type="evidence" value="ECO:0007669"/>
    <property type="project" value="UniProtKB-UniRule"/>
</dbReference>
<dbReference type="Gene3D" id="6.10.240.10">
    <property type="match status" value="1"/>
</dbReference>
<dbReference type="SUPFAM" id="SSF48179">
    <property type="entry name" value="6-phosphogluconate dehydrogenase C-terminal domain-like"/>
    <property type="match status" value="1"/>
</dbReference>
<comment type="pathway">
    <text evidence="2">Amino-acid biosynthesis; L-isoleucine biosynthesis; L-isoleucine from 2-oxobutanoate: step 2/4.</text>
</comment>
<evidence type="ECO:0000313" key="11">
    <source>
        <dbReference type="EMBL" id="HGQ17641.1"/>
    </source>
</evidence>
<evidence type="ECO:0000313" key="10">
    <source>
        <dbReference type="EMBL" id="HGN36405.1"/>
    </source>
</evidence>
<dbReference type="PANTHER" id="PTHR21371">
    <property type="entry name" value="KETOL-ACID REDUCTOISOMERASE, MITOCHONDRIAL"/>
    <property type="match status" value="1"/>
</dbReference>